<comment type="function">
    <text evidence="4">One of the essential components for the initiation of protein synthesis. Stabilizes the binding of IF-2 and IF-3 on the 30S subunit to which N-formylmethionyl-tRNA(fMet) subsequently binds. Helps modulate mRNA selection, yielding the 30S pre-initiation complex (PIC). Upon addition of the 50S ribosomal subunit IF-1, IF-2 and IF-3 are released leaving the mature 70S translation initiation complex.</text>
</comment>
<dbReference type="InterPro" id="IPR006196">
    <property type="entry name" value="RNA-binding_domain_S1_IF1"/>
</dbReference>
<keyword evidence="4" id="KW-0694">RNA-binding</keyword>
<gene>
    <name evidence="4" type="primary">infA</name>
    <name evidence="7" type="ORF">AUJ95_00495</name>
</gene>
<dbReference type="PANTHER" id="PTHR33370">
    <property type="entry name" value="TRANSLATION INITIATION FACTOR IF-1, CHLOROPLASTIC"/>
    <property type="match status" value="1"/>
</dbReference>
<comment type="similarity">
    <text evidence="1 4">Belongs to the IF-1 family.</text>
</comment>
<dbReference type="InterPro" id="IPR004368">
    <property type="entry name" value="TIF_IF1"/>
</dbReference>
<dbReference type="InterPro" id="IPR012340">
    <property type="entry name" value="NA-bd_OB-fold"/>
</dbReference>
<dbReference type="Pfam" id="PF01176">
    <property type="entry name" value="eIF-1a"/>
    <property type="match status" value="1"/>
</dbReference>
<keyword evidence="3 4" id="KW-0648">Protein biosynthesis</keyword>
<dbReference type="Proteomes" id="UP000183085">
    <property type="component" value="Unassembled WGS sequence"/>
</dbReference>
<dbReference type="STRING" id="1817895.AUJ95_00495"/>
<reference evidence="7 8" key="1">
    <citation type="journal article" date="2016" name="Environ. Microbiol.">
        <title>Genomic resolution of a cold subsurface aquifer community provides metabolic insights for novel microbes adapted to high CO concentrations.</title>
        <authorList>
            <person name="Probst A.J."/>
            <person name="Castelle C.J."/>
            <person name="Singh A."/>
            <person name="Brown C.T."/>
            <person name="Anantharaman K."/>
            <person name="Sharon I."/>
            <person name="Hug L.A."/>
            <person name="Burstein D."/>
            <person name="Emerson J.B."/>
            <person name="Thomas B.C."/>
            <person name="Banfield J.F."/>
        </authorList>
    </citation>
    <scope>NUCLEOTIDE SEQUENCE [LARGE SCALE GENOMIC DNA]</scope>
    <source>
        <strain evidence="7">CG2_30_40_21</strain>
    </source>
</reference>
<evidence type="ECO:0000256" key="1">
    <source>
        <dbReference type="ARBA" id="ARBA00010939"/>
    </source>
</evidence>
<dbReference type="GO" id="GO:0003743">
    <property type="term" value="F:translation initiation factor activity"/>
    <property type="evidence" value="ECO:0007669"/>
    <property type="project" value="UniProtKB-UniRule"/>
</dbReference>
<keyword evidence="4" id="KW-0963">Cytoplasm</keyword>
<dbReference type="Gene3D" id="2.40.50.140">
    <property type="entry name" value="Nucleic acid-binding proteins"/>
    <property type="match status" value="1"/>
</dbReference>
<dbReference type="CDD" id="cd04451">
    <property type="entry name" value="S1_IF1"/>
    <property type="match status" value="1"/>
</dbReference>
<sequence length="86" mass="9594">MDSGKKEEAVRVEGTVLEALPNAVFKVELENGHKIQAHISGKMRMHFIKILPGDKVVIELSLYDLTRGRIVYRSKDGKGMVSKNEG</sequence>
<dbReference type="FunFam" id="2.40.50.140:FF:000002">
    <property type="entry name" value="Translation initiation factor IF-1"/>
    <property type="match status" value="1"/>
</dbReference>
<evidence type="ECO:0000259" key="6">
    <source>
        <dbReference type="PROSITE" id="PS50832"/>
    </source>
</evidence>
<dbReference type="HAMAP" id="MF_00075">
    <property type="entry name" value="IF_1"/>
    <property type="match status" value="1"/>
</dbReference>
<evidence type="ECO:0000256" key="4">
    <source>
        <dbReference type="HAMAP-Rule" id="MF_00075"/>
    </source>
</evidence>
<dbReference type="SUPFAM" id="SSF50249">
    <property type="entry name" value="Nucleic acid-binding proteins"/>
    <property type="match status" value="1"/>
</dbReference>
<evidence type="ECO:0000256" key="5">
    <source>
        <dbReference type="NCBIfam" id="TIGR00008"/>
    </source>
</evidence>
<dbReference type="GO" id="GO:0019843">
    <property type="term" value="F:rRNA binding"/>
    <property type="evidence" value="ECO:0007669"/>
    <property type="project" value="UniProtKB-UniRule"/>
</dbReference>
<feature type="domain" description="S1-like" evidence="6">
    <location>
        <begin position="6"/>
        <end position="75"/>
    </location>
</feature>
<dbReference type="GO" id="GO:0005829">
    <property type="term" value="C:cytosol"/>
    <property type="evidence" value="ECO:0007669"/>
    <property type="project" value="TreeGrafter"/>
</dbReference>
<dbReference type="PROSITE" id="PS50832">
    <property type="entry name" value="S1_IF1_TYPE"/>
    <property type="match status" value="1"/>
</dbReference>
<evidence type="ECO:0000313" key="7">
    <source>
        <dbReference type="EMBL" id="OIP43569.1"/>
    </source>
</evidence>
<keyword evidence="2 4" id="KW-0396">Initiation factor</keyword>
<dbReference type="PANTHER" id="PTHR33370:SF1">
    <property type="entry name" value="TRANSLATION INITIATION FACTOR IF-1, CHLOROPLASTIC"/>
    <property type="match status" value="1"/>
</dbReference>
<comment type="subcellular location">
    <subcellularLocation>
        <location evidence="4">Cytoplasm</location>
    </subcellularLocation>
</comment>
<proteinExistence type="inferred from homology"/>
<evidence type="ECO:0000313" key="8">
    <source>
        <dbReference type="Proteomes" id="UP000183085"/>
    </source>
</evidence>
<dbReference type="AlphaFoldDB" id="A0A1J5E585"/>
<comment type="caution">
    <text evidence="7">The sequence shown here is derived from an EMBL/GenBank/DDBJ whole genome shotgun (WGS) entry which is preliminary data.</text>
</comment>
<accession>A0A1J5E585</accession>
<evidence type="ECO:0000256" key="3">
    <source>
        <dbReference type="ARBA" id="ARBA00022917"/>
    </source>
</evidence>
<dbReference type="NCBIfam" id="TIGR00008">
    <property type="entry name" value="infA"/>
    <property type="match status" value="1"/>
</dbReference>
<dbReference type="GO" id="GO:0043022">
    <property type="term" value="F:ribosome binding"/>
    <property type="evidence" value="ECO:0007669"/>
    <property type="project" value="UniProtKB-UniRule"/>
</dbReference>
<protein>
    <recommendedName>
        <fullName evidence="4 5">Translation initiation factor IF-1</fullName>
    </recommendedName>
</protein>
<keyword evidence="4" id="KW-0699">rRNA-binding</keyword>
<organism evidence="7 8">
    <name type="scientific">Candidatus Desantisbacteria bacterium CG2_30_40_21</name>
    <dbReference type="NCBI Taxonomy" id="1817895"/>
    <lineage>
        <taxon>Bacteria</taxon>
        <taxon>Candidatus Desantisiibacteriota</taxon>
    </lineage>
</organism>
<evidence type="ECO:0000256" key="2">
    <source>
        <dbReference type="ARBA" id="ARBA00022540"/>
    </source>
</evidence>
<comment type="subunit">
    <text evidence="4">Component of the 30S ribosomal translation pre-initiation complex which assembles on the 30S ribosome in the order IF-2 and IF-3, IF-1 and N-formylmethionyl-tRNA(fMet); mRNA recruitment can occur at any time during PIC assembly.</text>
</comment>
<name>A0A1J5E585_9BACT</name>
<dbReference type="EMBL" id="MNYI01000013">
    <property type="protein sequence ID" value="OIP43569.1"/>
    <property type="molecule type" value="Genomic_DNA"/>
</dbReference>